<accession>A0A841U4R9</accession>
<dbReference type="GO" id="GO:0005886">
    <property type="term" value="C:plasma membrane"/>
    <property type="evidence" value="ECO:0007669"/>
    <property type="project" value="UniProtKB-SubCell"/>
</dbReference>
<evidence type="ECO:0000313" key="10">
    <source>
        <dbReference type="Proteomes" id="UP000553776"/>
    </source>
</evidence>
<dbReference type="PROSITE" id="PS50850">
    <property type="entry name" value="MFS"/>
    <property type="match status" value="1"/>
</dbReference>
<dbReference type="PANTHER" id="PTHR43124:SF10">
    <property type="entry name" value="PURINE EFFLUX PUMP PBUE"/>
    <property type="match status" value="1"/>
</dbReference>
<keyword evidence="3" id="KW-1003">Cell membrane</keyword>
<evidence type="ECO:0000256" key="3">
    <source>
        <dbReference type="ARBA" id="ARBA00022475"/>
    </source>
</evidence>
<feature type="transmembrane region" description="Helical" evidence="7">
    <location>
        <begin position="101"/>
        <end position="122"/>
    </location>
</feature>
<feature type="transmembrane region" description="Helical" evidence="7">
    <location>
        <begin position="328"/>
        <end position="350"/>
    </location>
</feature>
<dbReference type="Proteomes" id="UP000553776">
    <property type="component" value="Unassembled WGS sequence"/>
</dbReference>
<proteinExistence type="predicted"/>
<evidence type="ECO:0000313" key="9">
    <source>
        <dbReference type="EMBL" id="MBB6695606.1"/>
    </source>
</evidence>
<keyword evidence="4 7" id="KW-0812">Transmembrane</keyword>
<dbReference type="AlphaFoldDB" id="A0A841U4R9"/>
<dbReference type="InterPro" id="IPR020846">
    <property type="entry name" value="MFS_dom"/>
</dbReference>
<reference evidence="9 10" key="1">
    <citation type="submission" date="2020-08" db="EMBL/GenBank/DDBJ databases">
        <title>Cohnella phylogeny.</title>
        <authorList>
            <person name="Dunlap C."/>
        </authorList>
    </citation>
    <scope>NUCLEOTIDE SEQUENCE [LARGE SCALE GENOMIC DNA]</scope>
    <source>
        <strain evidence="9 10">DSM 25239</strain>
    </source>
</reference>
<comment type="caution">
    <text evidence="9">The sequence shown here is derived from an EMBL/GenBank/DDBJ whole genome shotgun (WGS) entry which is preliminary data.</text>
</comment>
<dbReference type="RefSeq" id="WP_185139550.1">
    <property type="nucleotide sequence ID" value="NZ_JACJVR010000130.1"/>
</dbReference>
<keyword evidence="2" id="KW-0813">Transport</keyword>
<evidence type="ECO:0000256" key="4">
    <source>
        <dbReference type="ARBA" id="ARBA00022692"/>
    </source>
</evidence>
<sequence length="397" mass="40382">MKSNMALFLIVLGAFVTGTAELVVGGILKMISDDLNVSIGAAGQLITAYSLAFAIGTPIVVSFTSRVPRKTLTIASLAVFIAGSLVAAVSTGYAVLLLSRAILGVSSGVFAVVAFSAAAKLVPPEQTGRAVGMVSFGVSFSTVVGVPLGVLVAGWWSWQAIFLLLAALSLVVLAAMIRLLPAIEGDANVPFKKQFAVLRNPVILSGLFLSFGFSTSSSLMNTYMVPFVQNVLGLKPAYLSALLLVIGAFGLAGSRAGGVGVDRWGSRRAVSFGMLASAASLLLLPALANALLPGVGLIAVWTFAMSLAIPAILTYFIQQAPQSSNLVLGLNTSVLHLGVAVGAAGGGAIADAADTVLYHPLAAGLIALAGFAAGLVSFSLGRRKGRHGLTANQEGAV</sequence>
<evidence type="ECO:0000256" key="2">
    <source>
        <dbReference type="ARBA" id="ARBA00022448"/>
    </source>
</evidence>
<feature type="transmembrane region" description="Helical" evidence="7">
    <location>
        <begin position="161"/>
        <end position="181"/>
    </location>
</feature>
<feature type="transmembrane region" description="Helical" evidence="7">
    <location>
        <begin position="202"/>
        <end position="225"/>
    </location>
</feature>
<feature type="transmembrane region" description="Helical" evidence="7">
    <location>
        <begin position="237"/>
        <end position="257"/>
    </location>
</feature>
<name>A0A841U4R9_9BACL</name>
<keyword evidence="6 7" id="KW-0472">Membrane</keyword>
<dbReference type="GO" id="GO:0022857">
    <property type="term" value="F:transmembrane transporter activity"/>
    <property type="evidence" value="ECO:0007669"/>
    <property type="project" value="InterPro"/>
</dbReference>
<feature type="transmembrane region" description="Helical" evidence="7">
    <location>
        <begin position="134"/>
        <end position="155"/>
    </location>
</feature>
<dbReference type="Gene3D" id="1.20.1250.20">
    <property type="entry name" value="MFS general substrate transporter like domains"/>
    <property type="match status" value="1"/>
</dbReference>
<dbReference type="InterPro" id="IPR011701">
    <property type="entry name" value="MFS"/>
</dbReference>
<protein>
    <submittedName>
        <fullName evidence="9">MFS transporter</fullName>
    </submittedName>
</protein>
<dbReference type="Pfam" id="PF07690">
    <property type="entry name" value="MFS_1"/>
    <property type="match status" value="1"/>
</dbReference>
<dbReference type="PANTHER" id="PTHR43124">
    <property type="entry name" value="PURINE EFFLUX PUMP PBUE"/>
    <property type="match status" value="1"/>
</dbReference>
<dbReference type="SUPFAM" id="SSF103473">
    <property type="entry name" value="MFS general substrate transporter"/>
    <property type="match status" value="1"/>
</dbReference>
<feature type="transmembrane region" description="Helical" evidence="7">
    <location>
        <begin position="73"/>
        <end position="95"/>
    </location>
</feature>
<feature type="transmembrane region" description="Helical" evidence="7">
    <location>
        <begin position="294"/>
        <end position="316"/>
    </location>
</feature>
<evidence type="ECO:0000256" key="5">
    <source>
        <dbReference type="ARBA" id="ARBA00022989"/>
    </source>
</evidence>
<dbReference type="InterPro" id="IPR036259">
    <property type="entry name" value="MFS_trans_sf"/>
</dbReference>
<comment type="subcellular location">
    <subcellularLocation>
        <location evidence="1">Cell membrane</location>
        <topology evidence="1">Multi-pass membrane protein</topology>
    </subcellularLocation>
</comment>
<evidence type="ECO:0000256" key="6">
    <source>
        <dbReference type="ARBA" id="ARBA00023136"/>
    </source>
</evidence>
<evidence type="ECO:0000259" key="8">
    <source>
        <dbReference type="PROSITE" id="PS50850"/>
    </source>
</evidence>
<dbReference type="InterPro" id="IPR050189">
    <property type="entry name" value="MFS_Efflux_Transporters"/>
</dbReference>
<organism evidence="9 10">
    <name type="scientific">Cohnella xylanilytica</name>
    <dbReference type="NCBI Taxonomy" id="557555"/>
    <lineage>
        <taxon>Bacteria</taxon>
        <taxon>Bacillati</taxon>
        <taxon>Bacillota</taxon>
        <taxon>Bacilli</taxon>
        <taxon>Bacillales</taxon>
        <taxon>Paenibacillaceae</taxon>
        <taxon>Cohnella</taxon>
    </lineage>
</organism>
<evidence type="ECO:0000256" key="1">
    <source>
        <dbReference type="ARBA" id="ARBA00004651"/>
    </source>
</evidence>
<feature type="transmembrane region" description="Helical" evidence="7">
    <location>
        <begin position="41"/>
        <end position="61"/>
    </location>
</feature>
<gene>
    <name evidence="9" type="ORF">H7B90_29865</name>
</gene>
<evidence type="ECO:0000256" key="7">
    <source>
        <dbReference type="SAM" id="Phobius"/>
    </source>
</evidence>
<keyword evidence="5 7" id="KW-1133">Transmembrane helix</keyword>
<dbReference type="CDD" id="cd17324">
    <property type="entry name" value="MFS_NepI_like"/>
    <property type="match status" value="1"/>
</dbReference>
<feature type="transmembrane region" description="Helical" evidence="7">
    <location>
        <begin position="269"/>
        <end position="288"/>
    </location>
</feature>
<feature type="domain" description="Major facilitator superfamily (MFS) profile" evidence="8">
    <location>
        <begin position="6"/>
        <end position="385"/>
    </location>
</feature>
<keyword evidence="10" id="KW-1185">Reference proteome</keyword>
<dbReference type="EMBL" id="JACJVR010000130">
    <property type="protein sequence ID" value="MBB6695606.1"/>
    <property type="molecule type" value="Genomic_DNA"/>
</dbReference>
<feature type="transmembrane region" description="Helical" evidence="7">
    <location>
        <begin position="356"/>
        <end position="378"/>
    </location>
</feature>